<evidence type="ECO:0000313" key="1">
    <source>
        <dbReference type="EMBL" id="GFD41306.1"/>
    </source>
</evidence>
<protein>
    <submittedName>
        <fullName evidence="1">Uncharacterized protein</fullName>
    </submittedName>
</protein>
<dbReference type="EMBL" id="BKCJ011549867">
    <property type="protein sequence ID" value="GFD41306.1"/>
    <property type="molecule type" value="Genomic_DNA"/>
</dbReference>
<name>A0A699W6J3_TANCI</name>
<gene>
    <name evidence="1" type="ORF">Tci_913275</name>
</gene>
<sequence length="125" mass="14354">KLARKNELKAHGTLLMALPDKHQLKFNSHKDAKTLMKAIGKRLVAILKPRKLQKLVSQLEIHGVSLSKKDVNLKFLRSLPSEWKTHTLIWRNKTDLEDRSLDDLFNSLKIYESEVKHSSSQGTDS</sequence>
<accession>A0A699W6J3</accession>
<reference evidence="1" key="1">
    <citation type="journal article" date="2019" name="Sci. Rep.">
        <title>Draft genome of Tanacetum cinerariifolium, the natural source of mosquito coil.</title>
        <authorList>
            <person name="Yamashiro T."/>
            <person name="Shiraishi A."/>
            <person name="Satake H."/>
            <person name="Nakayama K."/>
        </authorList>
    </citation>
    <scope>NUCLEOTIDE SEQUENCE</scope>
</reference>
<dbReference type="Pfam" id="PF14223">
    <property type="entry name" value="Retrotran_gag_2"/>
    <property type="match status" value="1"/>
</dbReference>
<feature type="non-terminal residue" evidence="1">
    <location>
        <position position="1"/>
    </location>
</feature>
<comment type="caution">
    <text evidence="1">The sequence shown here is derived from an EMBL/GenBank/DDBJ whole genome shotgun (WGS) entry which is preliminary data.</text>
</comment>
<organism evidence="1">
    <name type="scientific">Tanacetum cinerariifolium</name>
    <name type="common">Dalmatian daisy</name>
    <name type="synonym">Chrysanthemum cinerariifolium</name>
    <dbReference type="NCBI Taxonomy" id="118510"/>
    <lineage>
        <taxon>Eukaryota</taxon>
        <taxon>Viridiplantae</taxon>
        <taxon>Streptophyta</taxon>
        <taxon>Embryophyta</taxon>
        <taxon>Tracheophyta</taxon>
        <taxon>Spermatophyta</taxon>
        <taxon>Magnoliopsida</taxon>
        <taxon>eudicotyledons</taxon>
        <taxon>Gunneridae</taxon>
        <taxon>Pentapetalae</taxon>
        <taxon>asterids</taxon>
        <taxon>campanulids</taxon>
        <taxon>Asterales</taxon>
        <taxon>Asteraceae</taxon>
        <taxon>Asteroideae</taxon>
        <taxon>Anthemideae</taxon>
        <taxon>Anthemidinae</taxon>
        <taxon>Tanacetum</taxon>
    </lineage>
</organism>
<feature type="non-terminal residue" evidence="1">
    <location>
        <position position="125"/>
    </location>
</feature>
<dbReference type="AlphaFoldDB" id="A0A699W6J3"/>
<proteinExistence type="predicted"/>